<dbReference type="InterPro" id="IPR017938">
    <property type="entry name" value="Riboflavin_synthase-like_b-brl"/>
</dbReference>
<dbReference type="Proteomes" id="UP000185628">
    <property type="component" value="Unassembled WGS sequence"/>
</dbReference>
<dbReference type="InterPro" id="IPR007037">
    <property type="entry name" value="SIP_rossman_dom"/>
</dbReference>
<dbReference type="AlphaFoldDB" id="A0A1Q5Q4U5"/>
<dbReference type="InterPro" id="IPR017927">
    <property type="entry name" value="FAD-bd_FR_type"/>
</dbReference>
<reference evidence="3" key="1">
    <citation type="submission" date="2016-12" db="EMBL/GenBank/DDBJ databases">
        <authorList>
            <person name="Meng X."/>
        </authorList>
    </citation>
    <scope>NUCLEOTIDE SEQUENCE [LARGE SCALE GENOMIC DNA]</scope>
    <source>
        <strain evidence="3">DSM 19116</strain>
    </source>
</reference>
<dbReference type="EMBL" id="MQVR01000006">
    <property type="protein sequence ID" value="OKL54844.1"/>
    <property type="molecule type" value="Genomic_DNA"/>
</dbReference>
<dbReference type="RefSeq" id="WP_073715694.1">
    <property type="nucleotide sequence ID" value="NZ_MQVR01000006.1"/>
</dbReference>
<dbReference type="Pfam" id="PF04954">
    <property type="entry name" value="SIP"/>
    <property type="match status" value="1"/>
</dbReference>
<evidence type="ECO:0000313" key="3">
    <source>
        <dbReference type="Proteomes" id="UP000185628"/>
    </source>
</evidence>
<accession>A0A1Q5Q4U5</accession>
<dbReference type="CDD" id="cd06193">
    <property type="entry name" value="siderophore_interacting"/>
    <property type="match status" value="1"/>
</dbReference>
<sequence length="275" mass="30445">MTPSPITRERIRHDLKARRVRVADVQHVTTNLIRVTFESEDLLDFVSAGPTDHVKLVIPDDGVAPEPVVREDRLVRPYDGILRDYTPRWYSTAMRPPQLMIDFFDHDDPGPATAWARRVRPGEVTWILGPRGSKPVPNGAESLILFADETALPSVARWIEMGPGLAISAHLIARGGDRAYLDYLTGAADPTCAANPDAPGAPRLTWHDDGDALLAAARAIDTIAPDTFVWAGGEAMLLAQLRRHLKPRCDREQAAFEGYWRSGEANYDHHAPLPD</sequence>
<name>A0A1Q5Q4U5_9ACTO</name>
<dbReference type="GO" id="GO:0016491">
    <property type="term" value="F:oxidoreductase activity"/>
    <property type="evidence" value="ECO:0007669"/>
    <property type="project" value="InterPro"/>
</dbReference>
<dbReference type="PANTHER" id="PTHR30157:SF0">
    <property type="entry name" value="NADPH-DEPENDENT FERRIC-CHELATE REDUCTASE"/>
    <property type="match status" value="1"/>
</dbReference>
<feature type="domain" description="FAD-binding FR-type" evidence="1">
    <location>
        <begin position="15"/>
        <end position="137"/>
    </location>
</feature>
<organism evidence="2 3">
    <name type="scientific">Bowdeniella nasicola</name>
    <dbReference type="NCBI Taxonomy" id="208480"/>
    <lineage>
        <taxon>Bacteria</taxon>
        <taxon>Bacillati</taxon>
        <taxon>Actinomycetota</taxon>
        <taxon>Actinomycetes</taxon>
        <taxon>Actinomycetales</taxon>
        <taxon>Actinomycetaceae</taxon>
        <taxon>Bowdeniella</taxon>
    </lineage>
</organism>
<gene>
    <name evidence="2" type="ORF">BSZ39_01835</name>
</gene>
<dbReference type="PROSITE" id="PS51384">
    <property type="entry name" value="FAD_FR"/>
    <property type="match status" value="1"/>
</dbReference>
<dbReference type="Gene3D" id="3.40.50.80">
    <property type="entry name" value="Nucleotide-binding domain of ferredoxin-NADP reductase (FNR) module"/>
    <property type="match status" value="1"/>
</dbReference>
<comment type="caution">
    <text evidence="2">The sequence shown here is derived from an EMBL/GenBank/DDBJ whole genome shotgun (WGS) entry which is preliminary data.</text>
</comment>
<proteinExistence type="predicted"/>
<dbReference type="SUPFAM" id="SSF63380">
    <property type="entry name" value="Riboflavin synthase domain-like"/>
    <property type="match status" value="1"/>
</dbReference>
<dbReference type="Pfam" id="PF08021">
    <property type="entry name" value="FAD_binding_9"/>
    <property type="match status" value="1"/>
</dbReference>
<keyword evidence="3" id="KW-1185">Reference proteome</keyword>
<dbReference type="InterPro" id="IPR013113">
    <property type="entry name" value="SIP_FAD-bd"/>
</dbReference>
<dbReference type="PANTHER" id="PTHR30157">
    <property type="entry name" value="FERRIC REDUCTASE, NADPH-DEPENDENT"/>
    <property type="match status" value="1"/>
</dbReference>
<dbReference type="InterPro" id="IPR039261">
    <property type="entry name" value="FNR_nucleotide-bd"/>
</dbReference>
<protein>
    <recommendedName>
        <fullName evidence="1">FAD-binding FR-type domain-containing protein</fullName>
    </recommendedName>
</protein>
<dbReference type="Gene3D" id="2.40.30.10">
    <property type="entry name" value="Translation factors"/>
    <property type="match status" value="1"/>
</dbReference>
<dbReference type="InterPro" id="IPR039374">
    <property type="entry name" value="SIP_fam"/>
</dbReference>
<evidence type="ECO:0000259" key="1">
    <source>
        <dbReference type="PROSITE" id="PS51384"/>
    </source>
</evidence>
<evidence type="ECO:0000313" key="2">
    <source>
        <dbReference type="EMBL" id="OKL54844.1"/>
    </source>
</evidence>
<dbReference type="OrthoDB" id="9814826at2"/>